<feature type="compositionally biased region" description="Polar residues" evidence="1">
    <location>
        <begin position="349"/>
        <end position="360"/>
    </location>
</feature>
<feature type="region of interest" description="Disordered" evidence="1">
    <location>
        <begin position="349"/>
        <end position="398"/>
    </location>
</feature>
<sequence length="465" mass="49399">MSPMRSGVLLALLCALRGAAARCPQTAYYQGCWIRRVPGLSADPDRRGGALLLRTYREDTALKCSRTCCLTRNFSCNLAVFHYDTGQENANCQHLHCPTPDSCVLTRRGSVVLFNITKGVDPDLLVFGKYFTSNVRVLPHLYTRTNASEPLASDKRQFNRPPRPPAQHVTPAPSGKMRTSSSRTVGTGQPTTFPTTLSSPPERPDLGTTPDPSTDGPQAQSQVESKAQVQSPQPVPGTPAKPLTPTITTTTTTTTTTHVFLDQTDQTPQTDYKDLFAESAQASSVSAERYTTSSPPHPTPTTPPSPQHGADTPAAVSDPSHATMTTTPPPPTTTTSAASTSAALLANMESGSQQHATANEATGHGDHTDHPDPPGLGEGAPWINGAGGGGDGGDDEPGTAWHAAAHTVLVAVAACATVLLSCCCSVVLAVSWRSRRKRKGRYRTTWRGKVGSMRLIKYVLIREGS</sequence>
<feature type="chain" id="PRO_5041290923" evidence="3">
    <location>
        <begin position="22"/>
        <end position="465"/>
    </location>
</feature>
<feature type="compositionally biased region" description="Polar residues" evidence="1">
    <location>
        <begin position="210"/>
        <end position="232"/>
    </location>
</feature>
<evidence type="ECO:0000313" key="5">
    <source>
        <dbReference type="EMBL" id="KAK0152481.1"/>
    </source>
</evidence>
<keyword evidence="2" id="KW-0472">Membrane</keyword>
<evidence type="ECO:0000259" key="4">
    <source>
        <dbReference type="SMART" id="SM00765"/>
    </source>
</evidence>
<feature type="region of interest" description="Disordered" evidence="1">
    <location>
        <begin position="280"/>
        <end position="337"/>
    </location>
</feature>
<evidence type="ECO:0000313" key="6">
    <source>
        <dbReference type="Proteomes" id="UP001174136"/>
    </source>
</evidence>
<feature type="domain" description="Seven cysteines N-terminal" evidence="4">
    <location>
        <begin position="27"/>
        <end position="114"/>
    </location>
</feature>
<dbReference type="EMBL" id="JAOPHQ010000990">
    <property type="protein sequence ID" value="KAK0152481.1"/>
    <property type="molecule type" value="Genomic_DNA"/>
</dbReference>
<gene>
    <name evidence="5" type="primary">Mansc4</name>
    <name evidence="5" type="ORF">N1851_005999</name>
</gene>
<reference evidence="5" key="1">
    <citation type="journal article" date="2023" name="Front. Mar. Sci.">
        <title>A new Merluccius polli reference genome to investigate the effects of global change in West African waters.</title>
        <authorList>
            <person name="Mateo J.L."/>
            <person name="Blanco-Fernandez C."/>
            <person name="Garcia-Vazquez E."/>
            <person name="Machado-Schiaffino G."/>
        </authorList>
    </citation>
    <scope>NUCLEOTIDE SEQUENCE</scope>
    <source>
        <strain evidence="5">C29</strain>
        <tissue evidence="5">Fin</tissue>
    </source>
</reference>
<evidence type="ECO:0000256" key="2">
    <source>
        <dbReference type="SAM" id="Phobius"/>
    </source>
</evidence>
<dbReference type="AlphaFoldDB" id="A0AA47P675"/>
<feature type="transmembrane region" description="Helical" evidence="2">
    <location>
        <begin position="408"/>
        <end position="432"/>
    </location>
</feature>
<protein>
    <submittedName>
        <fullName evidence="5">MANSC domain-containing protein 4</fullName>
    </submittedName>
</protein>
<evidence type="ECO:0000256" key="3">
    <source>
        <dbReference type="SAM" id="SignalP"/>
    </source>
</evidence>
<feature type="compositionally biased region" description="Basic and acidic residues" evidence="1">
    <location>
        <begin position="363"/>
        <end position="372"/>
    </location>
</feature>
<feature type="compositionally biased region" description="Pro residues" evidence="1">
    <location>
        <begin position="295"/>
        <end position="306"/>
    </location>
</feature>
<feature type="region of interest" description="Disordered" evidence="1">
    <location>
        <begin position="148"/>
        <end position="251"/>
    </location>
</feature>
<keyword evidence="2" id="KW-0812">Transmembrane</keyword>
<comment type="caution">
    <text evidence="5">The sequence shown here is derived from an EMBL/GenBank/DDBJ whole genome shotgun (WGS) entry which is preliminary data.</text>
</comment>
<organism evidence="5 6">
    <name type="scientific">Merluccius polli</name>
    <name type="common">Benguela hake</name>
    <name type="synonym">Merluccius cadenati</name>
    <dbReference type="NCBI Taxonomy" id="89951"/>
    <lineage>
        <taxon>Eukaryota</taxon>
        <taxon>Metazoa</taxon>
        <taxon>Chordata</taxon>
        <taxon>Craniata</taxon>
        <taxon>Vertebrata</taxon>
        <taxon>Euteleostomi</taxon>
        <taxon>Actinopterygii</taxon>
        <taxon>Neopterygii</taxon>
        <taxon>Teleostei</taxon>
        <taxon>Neoteleostei</taxon>
        <taxon>Acanthomorphata</taxon>
        <taxon>Zeiogadaria</taxon>
        <taxon>Gadariae</taxon>
        <taxon>Gadiformes</taxon>
        <taxon>Gadoidei</taxon>
        <taxon>Merlucciidae</taxon>
        <taxon>Merluccius</taxon>
    </lineage>
</organism>
<feature type="signal peptide" evidence="3">
    <location>
        <begin position="1"/>
        <end position="21"/>
    </location>
</feature>
<dbReference type="Proteomes" id="UP001174136">
    <property type="component" value="Unassembled WGS sequence"/>
</dbReference>
<feature type="compositionally biased region" description="Low complexity" evidence="1">
    <location>
        <begin position="190"/>
        <end position="200"/>
    </location>
</feature>
<name>A0AA47P675_MERPO</name>
<dbReference type="SMART" id="SM00765">
    <property type="entry name" value="MANEC"/>
    <property type="match status" value="1"/>
</dbReference>
<keyword evidence="6" id="KW-1185">Reference proteome</keyword>
<accession>A0AA47P675</accession>
<feature type="compositionally biased region" description="Polar residues" evidence="1">
    <location>
        <begin position="177"/>
        <end position="189"/>
    </location>
</feature>
<proteinExistence type="predicted"/>
<keyword evidence="2" id="KW-1133">Transmembrane helix</keyword>
<feature type="compositionally biased region" description="Low complexity" evidence="1">
    <location>
        <begin position="280"/>
        <end position="294"/>
    </location>
</feature>
<evidence type="ECO:0000256" key="1">
    <source>
        <dbReference type="SAM" id="MobiDB-lite"/>
    </source>
</evidence>
<dbReference type="InterPro" id="IPR011106">
    <property type="entry name" value="MANSC_N"/>
</dbReference>
<keyword evidence="3" id="KW-0732">Signal</keyword>